<sequence length="478" mass="54460">MSGNAEWVDPRSDVTTNAVNWDVLLDIVCKYTQVASATWGEQKVGNDNIIRFLHLSKQVEDSDDATSTTMIVKVPFRPTEGSPSEFMPNLCDRVASEVATMEYIEKYTTIPSPRVVYHSTDPDQDGVGLPFLITTEVQGVRLHDVWDNMADEQRDIVLAQVVDILLQLSEHRFDKIGALFKSEKGGEGKAAWEVRPPRFGFTHSAVENATYRSGADYLTALANALLRDEFEQEFGAPAKPYSYAILWTMRSFIPAFCDFTLDTAGFPLLPSDFLPRNIFITDAHSHPRISGILSWRYTTTAATSIFAQCPLLIVDKPVWDPHHHLRPRNKRDQDSFHAMMLKAEKERYPDGDQPLSRAFKKSRGIYLLNQCLEYYGSPIWSELYPQLFEYVFDGQEFSEEYNEALLAGILAKEFAVFEQETEVWGEAEDVFGDELDSDDRPTRTKFLEMVTEHRDRLPSGGEVNQWLDAKDWTKIILP</sequence>
<organism evidence="1 2">
    <name type="scientific">Cristinia sonorae</name>
    <dbReference type="NCBI Taxonomy" id="1940300"/>
    <lineage>
        <taxon>Eukaryota</taxon>
        <taxon>Fungi</taxon>
        <taxon>Dikarya</taxon>
        <taxon>Basidiomycota</taxon>
        <taxon>Agaricomycotina</taxon>
        <taxon>Agaricomycetes</taxon>
        <taxon>Agaricomycetidae</taxon>
        <taxon>Agaricales</taxon>
        <taxon>Pleurotineae</taxon>
        <taxon>Stephanosporaceae</taxon>
        <taxon>Cristinia</taxon>
    </lineage>
</organism>
<dbReference type="SUPFAM" id="SSF56112">
    <property type="entry name" value="Protein kinase-like (PK-like)"/>
    <property type="match status" value="1"/>
</dbReference>
<gene>
    <name evidence="1" type="ORF">BXZ70DRAFT_571027</name>
</gene>
<dbReference type="InterPro" id="IPR011009">
    <property type="entry name" value="Kinase-like_dom_sf"/>
</dbReference>
<dbReference type="AlphaFoldDB" id="A0A8K0UGA6"/>
<keyword evidence="2" id="KW-1185">Reference proteome</keyword>
<name>A0A8K0UGA6_9AGAR</name>
<dbReference type="PANTHER" id="PTHR21310">
    <property type="entry name" value="AMINOGLYCOSIDE PHOSPHOTRANSFERASE-RELATED-RELATED"/>
    <property type="match status" value="1"/>
</dbReference>
<dbReference type="PANTHER" id="PTHR21310:SF15">
    <property type="entry name" value="AMINOGLYCOSIDE PHOSPHOTRANSFERASE DOMAIN-CONTAINING PROTEIN"/>
    <property type="match status" value="1"/>
</dbReference>
<dbReference type="InterPro" id="IPR051678">
    <property type="entry name" value="AGP_Transferase"/>
</dbReference>
<dbReference type="EMBL" id="JAEVFJ010000046">
    <property type="protein sequence ID" value="KAH8084360.1"/>
    <property type="molecule type" value="Genomic_DNA"/>
</dbReference>
<reference evidence="1" key="1">
    <citation type="journal article" date="2021" name="New Phytol.">
        <title>Evolutionary innovations through gain and loss of genes in the ectomycorrhizal Boletales.</title>
        <authorList>
            <person name="Wu G."/>
            <person name="Miyauchi S."/>
            <person name="Morin E."/>
            <person name="Kuo A."/>
            <person name="Drula E."/>
            <person name="Varga T."/>
            <person name="Kohler A."/>
            <person name="Feng B."/>
            <person name="Cao Y."/>
            <person name="Lipzen A."/>
            <person name="Daum C."/>
            <person name="Hundley H."/>
            <person name="Pangilinan J."/>
            <person name="Johnson J."/>
            <person name="Barry K."/>
            <person name="LaButti K."/>
            <person name="Ng V."/>
            <person name="Ahrendt S."/>
            <person name="Min B."/>
            <person name="Choi I.G."/>
            <person name="Park H."/>
            <person name="Plett J.M."/>
            <person name="Magnuson J."/>
            <person name="Spatafora J.W."/>
            <person name="Nagy L.G."/>
            <person name="Henrissat B."/>
            <person name="Grigoriev I.V."/>
            <person name="Yang Z.L."/>
            <person name="Xu J."/>
            <person name="Martin F.M."/>
        </authorList>
    </citation>
    <scope>NUCLEOTIDE SEQUENCE</scope>
    <source>
        <strain evidence="1">KKN 215</strain>
    </source>
</reference>
<protein>
    <recommendedName>
        <fullName evidence="3">Aminoglycoside phosphotransferase domain-containing protein</fullName>
    </recommendedName>
</protein>
<proteinExistence type="predicted"/>
<comment type="caution">
    <text evidence="1">The sequence shown here is derived from an EMBL/GenBank/DDBJ whole genome shotgun (WGS) entry which is preliminary data.</text>
</comment>
<evidence type="ECO:0000313" key="1">
    <source>
        <dbReference type="EMBL" id="KAH8084360.1"/>
    </source>
</evidence>
<accession>A0A8K0UGA6</accession>
<dbReference type="Proteomes" id="UP000813824">
    <property type="component" value="Unassembled WGS sequence"/>
</dbReference>
<dbReference type="OrthoDB" id="2906425at2759"/>
<evidence type="ECO:0008006" key="3">
    <source>
        <dbReference type="Google" id="ProtNLM"/>
    </source>
</evidence>
<evidence type="ECO:0000313" key="2">
    <source>
        <dbReference type="Proteomes" id="UP000813824"/>
    </source>
</evidence>